<organism evidence="3 4">
    <name type="scientific">Handelsmanbacteria sp. (strain RIFCSPLOWO2_12_FULL_64_10)</name>
    <dbReference type="NCBI Taxonomy" id="1817868"/>
    <lineage>
        <taxon>Bacteria</taxon>
        <taxon>Candidatus Handelsmaniibacteriota</taxon>
    </lineage>
</organism>
<dbReference type="GO" id="GO:0000166">
    <property type="term" value="F:nucleotide binding"/>
    <property type="evidence" value="ECO:0007669"/>
    <property type="project" value="InterPro"/>
</dbReference>
<evidence type="ECO:0000259" key="2">
    <source>
        <dbReference type="Pfam" id="PF22725"/>
    </source>
</evidence>
<dbReference type="InterPro" id="IPR036291">
    <property type="entry name" value="NAD(P)-bd_dom_sf"/>
</dbReference>
<feature type="domain" description="GFO/IDH/MocA-like oxidoreductase" evidence="2">
    <location>
        <begin position="131"/>
        <end position="251"/>
    </location>
</feature>
<dbReference type="Pfam" id="PF01408">
    <property type="entry name" value="GFO_IDH_MocA"/>
    <property type="match status" value="1"/>
</dbReference>
<accession>A0A1F6CUG6</accession>
<dbReference type="SUPFAM" id="SSF55347">
    <property type="entry name" value="Glyceraldehyde-3-phosphate dehydrogenase-like, C-terminal domain"/>
    <property type="match status" value="1"/>
</dbReference>
<evidence type="ECO:0000313" key="4">
    <source>
        <dbReference type="Proteomes" id="UP000178606"/>
    </source>
</evidence>
<protein>
    <recommendedName>
        <fullName evidence="5">Oxidoreductase</fullName>
    </recommendedName>
</protein>
<dbReference type="PANTHER" id="PTHR43377">
    <property type="entry name" value="BILIVERDIN REDUCTASE A"/>
    <property type="match status" value="1"/>
</dbReference>
<dbReference type="Proteomes" id="UP000178606">
    <property type="component" value="Unassembled WGS sequence"/>
</dbReference>
<proteinExistence type="predicted"/>
<dbReference type="Pfam" id="PF22725">
    <property type="entry name" value="GFO_IDH_MocA_C3"/>
    <property type="match status" value="1"/>
</dbReference>
<dbReference type="InterPro" id="IPR000683">
    <property type="entry name" value="Gfo/Idh/MocA-like_OxRdtase_N"/>
</dbReference>
<comment type="caution">
    <text evidence="3">The sequence shown here is derived from an EMBL/GenBank/DDBJ whole genome shotgun (WGS) entry which is preliminary data.</text>
</comment>
<evidence type="ECO:0000313" key="3">
    <source>
        <dbReference type="EMBL" id="OGG52757.1"/>
    </source>
</evidence>
<dbReference type="Gene3D" id="3.40.50.720">
    <property type="entry name" value="NAD(P)-binding Rossmann-like Domain"/>
    <property type="match status" value="1"/>
</dbReference>
<feature type="domain" description="Gfo/Idh/MocA-like oxidoreductase N-terminal" evidence="1">
    <location>
        <begin position="2"/>
        <end position="123"/>
    </location>
</feature>
<gene>
    <name evidence="3" type="ORF">A3F84_10020</name>
</gene>
<dbReference type="Gene3D" id="3.30.360.10">
    <property type="entry name" value="Dihydrodipicolinate Reductase, domain 2"/>
    <property type="match status" value="1"/>
</dbReference>
<reference evidence="3 4" key="1">
    <citation type="journal article" date="2016" name="Nat. Commun.">
        <title>Thousands of microbial genomes shed light on interconnected biogeochemical processes in an aquifer system.</title>
        <authorList>
            <person name="Anantharaman K."/>
            <person name="Brown C.T."/>
            <person name="Hug L.A."/>
            <person name="Sharon I."/>
            <person name="Castelle C.J."/>
            <person name="Probst A.J."/>
            <person name="Thomas B.C."/>
            <person name="Singh A."/>
            <person name="Wilkins M.J."/>
            <person name="Karaoz U."/>
            <person name="Brodie E.L."/>
            <person name="Williams K.H."/>
            <person name="Hubbard S.S."/>
            <person name="Banfield J.F."/>
        </authorList>
    </citation>
    <scope>NUCLEOTIDE SEQUENCE [LARGE SCALE GENOMIC DNA]</scope>
    <source>
        <strain evidence="4">RIFCSPLOWO2_12_FULL_64_10</strain>
    </source>
</reference>
<dbReference type="AlphaFoldDB" id="A0A1F6CUG6"/>
<dbReference type="EMBL" id="MFKF01000135">
    <property type="protein sequence ID" value="OGG52757.1"/>
    <property type="molecule type" value="Genomic_DNA"/>
</dbReference>
<dbReference type="SUPFAM" id="SSF51735">
    <property type="entry name" value="NAD(P)-binding Rossmann-fold domains"/>
    <property type="match status" value="1"/>
</dbReference>
<dbReference type="PANTHER" id="PTHR43377:SF1">
    <property type="entry name" value="BILIVERDIN REDUCTASE A"/>
    <property type="match status" value="1"/>
</dbReference>
<evidence type="ECO:0000259" key="1">
    <source>
        <dbReference type="Pfam" id="PF01408"/>
    </source>
</evidence>
<dbReference type="InterPro" id="IPR051450">
    <property type="entry name" value="Gfo/Idh/MocA_Oxidoreductases"/>
</dbReference>
<dbReference type="InterPro" id="IPR055170">
    <property type="entry name" value="GFO_IDH_MocA-like_dom"/>
</dbReference>
<evidence type="ECO:0008006" key="5">
    <source>
        <dbReference type="Google" id="ProtNLM"/>
    </source>
</evidence>
<name>A0A1F6CUG6_HANXR</name>
<sequence length="327" mass="35837">MGFIGCGGNASGHVKRVLETLKNDVEVVALNDSSQASLDRLFGRLPDVKDLPTFSDYREMIKKMELDAVEISTPHTLHFEQIMASLDAGLHVLTEKPMVCTVDHARQAIARAKAVDRVLMVSYQRHFGAGFRFIRNTIQAGELGEIQFISALQDQNWLRGTRGAWRQVLALSGGGQLNDSGSHLLDIVLWMTGLQVDEVSAFMEYFGGEVDINSALSLKFTNGALGNLSIVGNGPRGMWEDITIWGSRGAIYSRNGKVTCQFEGSQEVYEPQGLPTRFTSPDRNFIDAVLGRDEVQVPPVCGLRVIELTEAAWASAGQGGKPVKVQR</sequence>